<proteinExistence type="predicted"/>
<dbReference type="AlphaFoldDB" id="A0A427ARK3"/>
<evidence type="ECO:0000313" key="3">
    <source>
        <dbReference type="Proteomes" id="UP000287651"/>
    </source>
</evidence>
<feature type="non-terminal residue" evidence="2">
    <location>
        <position position="1"/>
    </location>
</feature>
<gene>
    <name evidence="2" type="ORF">B296_00019315</name>
</gene>
<name>A0A427ARK3_ENSVE</name>
<evidence type="ECO:0000313" key="2">
    <source>
        <dbReference type="EMBL" id="RRT78827.1"/>
    </source>
</evidence>
<accession>A0A427ARK3</accession>
<evidence type="ECO:0000256" key="1">
    <source>
        <dbReference type="SAM" id="MobiDB-lite"/>
    </source>
</evidence>
<comment type="caution">
    <text evidence="2">The sequence shown here is derived from an EMBL/GenBank/DDBJ whole genome shotgun (WGS) entry which is preliminary data.</text>
</comment>
<dbReference type="Proteomes" id="UP000287651">
    <property type="component" value="Unassembled WGS sequence"/>
</dbReference>
<dbReference type="EMBL" id="AMZH03001576">
    <property type="protein sequence ID" value="RRT78827.1"/>
    <property type="molecule type" value="Genomic_DNA"/>
</dbReference>
<organism evidence="2 3">
    <name type="scientific">Ensete ventricosum</name>
    <name type="common">Abyssinian banana</name>
    <name type="synonym">Musa ensete</name>
    <dbReference type="NCBI Taxonomy" id="4639"/>
    <lineage>
        <taxon>Eukaryota</taxon>
        <taxon>Viridiplantae</taxon>
        <taxon>Streptophyta</taxon>
        <taxon>Embryophyta</taxon>
        <taxon>Tracheophyta</taxon>
        <taxon>Spermatophyta</taxon>
        <taxon>Magnoliopsida</taxon>
        <taxon>Liliopsida</taxon>
        <taxon>Zingiberales</taxon>
        <taxon>Musaceae</taxon>
        <taxon>Ensete</taxon>
    </lineage>
</organism>
<feature type="region of interest" description="Disordered" evidence="1">
    <location>
        <begin position="44"/>
        <end position="74"/>
    </location>
</feature>
<sequence>PPLVGAALQPTTLGRLPLRYGRGQAPPLSGLALAAAGHPFKEGLGHSRSPLVGSQAMADRPCRGPSRGQPPLHADSMQVAAPLPQVAPTFAANRCNKRVEQFYAIQSHHM</sequence>
<reference evidence="2 3" key="1">
    <citation type="journal article" date="2014" name="Agronomy (Basel)">
        <title>A Draft Genome Sequence for Ensete ventricosum, the Drought-Tolerant Tree Against Hunger.</title>
        <authorList>
            <person name="Harrison J."/>
            <person name="Moore K.A."/>
            <person name="Paszkiewicz K."/>
            <person name="Jones T."/>
            <person name="Grant M."/>
            <person name="Ambacheew D."/>
            <person name="Muzemil S."/>
            <person name="Studholme D.J."/>
        </authorList>
    </citation>
    <scope>NUCLEOTIDE SEQUENCE [LARGE SCALE GENOMIC DNA]</scope>
</reference>
<protein>
    <submittedName>
        <fullName evidence="2">Uncharacterized protein</fullName>
    </submittedName>
</protein>